<name>A0A3R7KH54_TRYRA</name>
<accession>A0A3R7KH54</accession>
<sequence length="120" mass="13927">MPSFTIAQIRRTPCEIDSNTRNVLRRSLQRTWDTFESNPLRLTPSDAGNGGIFELMKYLLAPKWIFGVFRTTVGAAEGRESQLISLQWMGGKLRRWCVKGQQRASFPRWPPFWCSITYEI</sequence>
<gene>
    <name evidence="1" type="ORF">TraAM80_03874</name>
</gene>
<proteinExistence type="predicted"/>
<keyword evidence="2" id="KW-1185">Reference proteome</keyword>
<evidence type="ECO:0000313" key="1">
    <source>
        <dbReference type="EMBL" id="RNF06408.1"/>
    </source>
</evidence>
<dbReference type="GeneID" id="40327807"/>
<organism evidence="1 2">
    <name type="scientific">Trypanosoma rangeli</name>
    <dbReference type="NCBI Taxonomy" id="5698"/>
    <lineage>
        <taxon>Eukaryota</taxon>
        <taxon>Discoba</taxon>
        <taxon>Euglenozoa</taxon>
        <taxon>Kinetoplastea</taxon>
        <taxon>Metakinetoplastina</taxon>
        <taxon>Trypanosomatida</taxon>
        <taxon>Trypanosomatidae</taxon>
        <taxon>Trypanosoma</taxon>
        <taxon>Herpetosoma</taxon>
    </lineage>
</organism>
<protein>
    <submittedName>
        <fullName evidence="1">Uncharacterized protein</fullName>
    </submittedName>
</protein>
<reference evidence="1 2" key="1">
    <citation type="journal article" date="2018" name="BMC Genomics">
        <title>Genomic comparison of Trypanosoma conorhini and Trypanosoma rangeli to Trypanosoma cruzi strains of high and low virulence.</title>
        <authorList>
            <person name="Bradwell K.R."/>
            <person name="Koparde V.N."/>
            <person name="Matveyev A.V."/>
            <person name="Serrano M.G."/>
            <person name="Alves J.M."/>
            <person name="Parikh H."/>
            <person name="Huang B."/>
            <person name="Lee V."/>
            <person name="Espinosa-Alvarez O."/>
            <person name="Ortiz P.A."/>
            <person name="Costa-Martins A.G."/>
            <person name="Teixeira M.M."/>
            <person name="Buck G.A."/>
        </authorList>
    </citation>
    <scope>NUCLEOTIDE SEQUENCE [LARGE SCALE GENOMIC DNA]</scope>
    <source>
        <strain evidence="1 2">AM80</strain>
    </source>
</reference>
<evidence type="ECO:0000313" key="2">
    <source>
        <dbReference type="Proteomes" id="UP000283634"/>
    </source>
</evidence>
<dbReference type="OrthoDB" id="20822at2759"/>
<dbReference type="EMBL" id="MKGL01000109">
    <property type="protein sequence ID" value="RNF06408.1"/>
    <property type="molecule type" value="Genomic_DNA"/>
</dbReference>
<dbReference type="SUPFAM" id="SSF55753">
    <property type="entry name" value="Actin depolymerizing proteins"/>
    <property type="match status" value="1"/>
</dbReference>
<dbReference type="RefSeq" id="XP_029239230.1">
    <property type="nucleotide sequence ID" value="XM_029380825.1"/>
</dbReference>
<comment type="caution">
    <text evidence="1">The sequence shown here is derived from an EMBL/GenBank/DDBJ whole genome shotgun (WGS) entry which is preliminary data.</text>
</comment>
<dbReference type="AlphaFoldDB" id="A0A3R7KH54"/>
<dbReference type="Proteomes" id="UP000283634">
    <property type="component" value="Unassembled WGS sequence"/>
</dbReference>